<dbReference type="Gene3D" id="2.60.40.150">
    <property type="entry name" value="C2 domain"/>
    <property type="match status" value="1"/>
</dbReference>
<dbReference type="InterPro" id="IPR014756">
    <property type="entry name" value="Ig_E-set"/>
</dbReference>
<dbReference type="VEuPathDB" id="VectorBase:AAEL014063"/>
<dbReference type="OMA" id="RMFQDNL"/>
<keyword evidence="7" id="KW-0143">Chaperone</keyword>
<dbReference type="STRING" id="7159.Q16HD9"/>
<accession>Q16HD9</accession>
<dbReference type="InterPro" id="IPR035892">
    <property type="entry name" value="C2_domain_sf"/>
</dbReference>
<evidence type="ECO:0000256" key="3">
    <source>
        <dbReference type="ARBA" id="ARBA00022692"/>
    </source>
</evidence>
<evidence type="ECO:0000256" key="4">
    <source>
        <dbReference type="ARBA" id="ARBA00022824"/>
    </source>
</evidence>
<gene>
    <name evidence="9" type="ORF">AaeL_AAEL014063</name>
</gene>
<organism evidence="9 10">
    <name type="scientific">Aedes aegypti</name>
    <name type="common">Yellowfever mosquito</name>
    <name type="synonym">Culex aegypti</name>
    <dbReference type="NCBI Taxonomy" id="7159"/>
    <lineage>
        <taxon>Eukaryota</taxon>
        <taxon>Metazoa</taxon>
        <taxon>Ecdysozoa</taxon>
        <taxon>Arthropoda</taxon>
        <taxon>Hexapoda</taxon>
        <taxon>Insecta</taxon>
        <taxon>Pterygota</taxon>
        <taxon>Neoptera</taxon>
        <taxon>Endopterygota</taxon>
        <taxon>Diptera</taxon>
        <taxon>Nematocera</taxon>
        <taxon>Culicoidea</taxon>
        <taxon>Culicidae</taxon>
        <taxon>Culicinae</taxon>
        <taxon>Aedini</taxon>
        <taxon>Aedes</taxon>
        <taxon>Stegomyia</taxon>
    </lineage>
</organism>
<keyword evidence="3" id="KW-0812">Transmembrane</keyword>
<evidence type="ECO:0000256" key="1">
    <source>
        <dbReference type="ARBA" id="ARBA00004141"/>
    </source>
</evidence>
<protein>
    <submittedName>
        <fullName evidence="9">AAEL014063-PA</fullName>
    </submittedName>
</protein>
<reference evidence="9" key="2">
    <citation type="journal article" date="2007" name="Science">
        <title>Genome sequence of Aedes aegypti, a major arbovirus vector.</title>
        <authorList>
            <person name="Nene V."/>
            <person name="Wortman J.R."/>
            <person name="Lawson D."/>
            <person name="Haas B."/>
            <person name="Kodira C."/>
            <person name="Tu Z.J."/>
            <person name="Loftus B."/>
            <person name="Xi Z."/>
            <person name="Megy K."/>
            <person name="Grabherr M."/>
            <person name="Ren Q."/>
            <person name="Zdobnov E.M."/>
            <person name="Lobo N.F."/>
            <person name="Campbell K.S."/>
            <person name="Brown S.E."/>
            <person name="Bonaldo M.F."/>
            <person name="Zhu J."/>
            <person name="Sinkins S.P."/>
            <person name="Hogenkamp D.G."/>
            <person name="Amedeo P."/>
            <person name="Arensburger P."/>
            <person name="Atkinson P.W."/>
            <person name="Bidwell S."/>
            <person name="Biedler J."/>
            <person name="Birney E."/>
            <person name="Bruggner R.V."/>
            <person name="Costas J."/>
            <person name="Coy M.R."/>
            <person name="Crabtree J."/>
            <person name="Crawford M."/>
            <person name="Debruyn B."/>
            <person name="Decaprio D."/>
            <person name="Eiglmeier K."/>
            <person name="Eisenstadt E."/>
            <person name="El-Dorry H."/>
            <person name="Gelbart W.M."/>
            <person name="Gomes S.L."/>
            <person name="Hammond M."/>
            <person name="Hannick L.I."/>
            <person name="Hogan J.R."/>
            <person name="Holmes M.H."/>
            <person name="Jaffe D."/>
            <person name="Johnston J.S."/>
            <person name="Kennedy R.C."/>
            <person name="Koo H."/>
            <person name="Kravitz S."/>
            <person name="Kriventseva E.V."/>
            <person name="Kulp D."/>
            <person name="Labutti K."/>
            <person name="Lee E."/>
            <person name="Li S."/>
            <person name="Lovin D.D."/>
            <person name="Mao C."/>
            <person name="Mauceli E."/>
            <person name="Menck C.F."/>
            <person name="Miller J.R."/>
            <person name="Montgomery P."/>
            <person name="Mori A."/>
            <person name="Nascimento A.L."/>
            <person name="Naveira H.F."/>
            <person name="Nusbaum C."/>
            <person name="O'leary S."/>
            <person name="Orvis J."/>
            <person name="Pertea M."/>
            <person name="Quesneville H."/>
            <person name="Reidenbach K.R."/>
            <person name="Rogers Y.H."/>
            <person name="Roth C.W."/>
            <person name="Schneider J.R."/>
            <person name="Schatz M."/>
            <person name="Shumway M."/>
            <person name="Stanke M."/>
            <person name="Stinson E.O."/>
            <person name="Tubio J.M."/>
            <person name="Vanzee J.P."/>
            <person name="Verjovski-Almeida S."/>
            <person name="Werner D."/>
            <person name="White O."/>
            <person name="Wyder S."/>
            <person name="Zeng Q."/>
            <person name="Zhao Q."/>
            <person name="Zhao Y."/>
            <person name="Hill C.A."/>
            <person name="Raikhel A.S."/>
            <person name="Soares M.B."/>
            <person name="Knudson D.L."/>
            <person name="Lee N.H."/>
            <person name="Galagan J."/>
            <person name="Salzberg S.L."/>
            <person name="Paulsen I.T."/>
            <person name="Dimopoulos G."/>
            <person name="Collins F.H."/>
            <person name="Birren B."/>
            <person name="Fraser-Liggett C.M."/>
            <person name="Severson D.W."/>
        </authorList>
    </citation>
    <scope>NUCLEOTIDE SEQUENCE [LARGE SCALE GENOMIC DNA]</scope>
    <source>
        <strain evidence="9">Liverpool</strain>
    </source>
</reference>
<reference evidence="9" key="3">
    <citation type="submission" date="2012-09" db="EMBL/GenBank/DDBJ databases">
        <authorList>
            <consortium name="VectorBase"/>
        </authorList>
    </citation>
    <scope>NUCLEOTIDE SEQUENCE</scope>
    <source>
        <strain evidence="9">Liverpool</strain>
    </source>
</reference>
<evidence type="ECO:0000256" key="5">
    <source>
        <dbReference type="ARBA" id="ARBA00022989"/>
    </source>
</evidence>
<dbReference type="InterPro" id="IPR004179">
    <property type="entry name" value="Sec63-dom"/>
</dbReference>
<dbReference type="Gene3D" id="1.10.3380.10">
    <property type="entry name" value="Sec63 N-terminal domain-like domain"/>
    <property type="match status" value="1"/>
</dbReference>
<dbReference type="Pfam" id="PF02889">
    <property type="entry name" value="Sec63"/>
    <property type="match status" value="1"/>
</dbReference>
<proteinExistence type="predicted"/>
<dbReference type="EMBL" id="CH478182">
    <property type="protein sequence ID" value="EAT33656.1"/>
    <property type="molecule type" value="Genomic_DNA"/>
</dbReference>
<evidence type="ECO:0000313" key="9">
    <source>
        <dbReference type="EMBL" id="EAT33656.1"/>
    </source>
</evidence>
<keyword evidence="6" id="KW-0472">Membrane</keyword>
<reference evidence="9" key="1">
    <citation type="submission" date="2005-10" db="EMBL/GenBank/DDBJ databases">
        <authorList>
            <person name="Loftus B.J."/>
            <person name="Nene V.M."/>
            <person name="Hannick L.I."/>
            <person name="Bidwell S."/>
            <person name="Haas B."/>
            <person name="Amedeo P."/>
            <person name="Orvis J."/>
            <person name="Wortman J.R."/>
            <person name="White O.R."/>
            <person name="Salzberg S."/>
            <person name="Shumway M."/>
            <person name="Koo H."/>
            <person name="Zhao Y."/>
            <person name="Holmes M."/>
            <person name="Miller J."/>
            <person name="Schatz M."/>
            <person name="Pop M."/>
            <person name="Pai G."/>
            <person name="Utterback T."/>
            <person name="Rogers Y.-H."/>
            <person name="Kravitz S."/>
            <person name="Fraser C.M."/>
        </authorList>
    </citation>
    <scope>NUCLEOTIDE SEQUENCE</scope>
    <source>
        <strain evidence="9">Liverpool</strain>
    </source>
</reference>
<feature type="non-terminal residue" evidence="9">
    <location>
        <position position="1"/>
    </location>
</feature>
<dbReference type="HOGENOM" id="CLU_000335_0_3_1"/>
<dbReference type="AlphaFoldDB" id="Q16HD9"/>
<evidence type="ECO:0000256" key="7">
    <source>
        <dbReference type="ARBA" id="ARBA00023186"/>
    </source>
</evidence>
<dbReference type="GO" id="GO:0005783">
    <property type="term" value="C:endoplasmic reticulum"/>
    <property type="evidence" value="ECO:0007669"/>
    <property type="project" value="UniProtKB-SubCell"/>
</dbReference>
<dbReference type="SMART" id="SM00973">
    <property type="entry name" value="Sec63"/>
    <property type="match status" value="1"/>
</dbReference>
<dbReference type="Proteomes" id="UP000682892">
    <property type="component" value="Chromosome 3"/>
</dbReference>
<name>Q16HD9_AEDAE</name>
<dbReference type="FunFam" id="2.60.40.150:FF:000272">
    <property type="entry name" value="Putative RNA helicase"/>
    <property type="match status" value="1"/>
</dbReference>
<feature type="domain" description="SEC63" evidence="8">
    <location>
        <begin position="1"/>
        <end position="289"/>
    </location>
</feature>
<dbReference type="GO" id="GO:0003723">
    <property type="term" value="F:RNA binding"/>
    <property type="evidence" value="ECO:0007669"/>
    <property type="project" value="TreeGrafter"/>
</dbReference>
<dbReference type="PANTHER" id="PTHR24075:SF6">
    <property type="entry name" value="ACTIVATING SIGNAL COINTEGRATOR 1 COMPLEX SUBUNIT 3"/>
    <property type="match status" value="1"/>
</dbReference>
<evidence type="ECO:0000259" key="8">
    <source>
        <dbReference type="SMART" id="SM00973"/>
    </source>
</evidence>
<evidence type="ECO:0000256" key="6">
    <source>
        <dbReference type="ARBA" id="ARBA00023136"/>
    </source>
</evidence>
<dbReference type="eggNOG" id="KOG0952">
    <property type="taxonomic scope" value="Eukaryota"/>
</dbReference>
<dbReference type="GO" id="GO:0016020">
    <property type="term" value="C:membrane"/>
    <property type="evidence" value="ECO:0007669"/>
    <property type="project" value="UniProtKB-SubCell"/>
</dbReference>
<sequence>SDLSKLCRLKIDPLSVDNPHTKVFLLMQAHMSRLPLPNSDYGTDTKSVLDQSIRIIQAMIDITAERGWLVSTLRIQQLMQCIVQARWIDDPVVMTLPNVEPHNAHVFKHVKLDHPYLTLPALKEKCHRKYENLAGPLRQEFEESEIEQIYKVLCSLPSINVQLSIRGPFGDEPNADRPVMQPQTRDTWMEIYADQEYVLNVQMIRLGSFDTLNIHCPKFPKGKDEGWFLTLGHQAEGELIAMKRCVYRSNKSSHQLCFYGPSRLGRCIYTVYLMSDGYIGLDQQYDIHLDVLEPPKQAIQESKADDYDADYLWLMKDKL</sequence>
<evidence type="ECO:0000256" key="2">
    <source>
        <dbReference type="ARBA" id="ARBA00004240"/>
    </source>
</evidence>
<dbReference type="SUPFAM" id="SSF158702">
    <property type="entry name" value="Sec63 N-terminal domain-like"/>
    <property type="match status" value="1"/>
</dbReference>
<dbReference type="GO" id="GO:0043138">
    <property type="term" value="F:3'-5' DNA helicase activity"/>
    <property type="evidence" value="ECO:0007669"/>
    <property type="project" value="TreeGrafter"/>
</dbReference>
<keyword evidence="4" id="KW-0256">Endoplasmic reticulum</keyword>
<comment type="subcellular location">
    <subcellularLocation>
        <location evidence="2">Endoplasmic reticulum</location>
    </subcellularLocation>
    <subcellularLocation>
        <location evidence="1">Membrane</location>
        <topology evidence="1">Multi-pass membrane protein</topology>
    </subcellularLocation>
</comment>
<dbReference type="GO" id="GO:0005634">
    <property type="term" value="C:nucleus"/>
    <property type="evidence" value="ECO:0007669"/>
    <property type="project" value="TreeGrafter"/>
</dbReference>
<dbReference type="PANTHER" id="PTHR24075">
    <property type="entry name" value="SEC63 DOMAIN-CONTAINING"/>
    <property type="match status" value="1"/>
</dbReference>
<dbReference type="SUPFAM" id="SSF81296">
    <property type="entry name" value="E set domains"/>
    <property type="match status" value="1"/>
</dbReference>
<dbReference type="PaxDb" id="7159-AAEL014063-PA"/>
<keyword evidence="5" id="KW-1133">Transmembrane helix</keyword>
<evidence type="ECO:0000313" key="10">
    <source>
        <dbReference type="Proteomes" id="UP000682892"/>
    </source>
</evidence>